<dbReference type="EMBL" id="JBHSAB010000001">
    <property type="protein sequence ID" value="MFC3907549.1"/>
    <property type="molecule type" value="Genomic_DNA"/>
</dbReference>
<dbReference type="InterPro" id="IPR027417">
    <property type="entry name" value="P-loop_NTPase"/>
</dbReference>
<evidence type="ECO:0000256" key="4">
    <source>
        <dbReference type="ARBA" id="ARBA00022993"/>
    </source>
</evidence>
<comment type="catalytic activity">
    <reaction evidence="5">
        <text>3'-dephospho-CoA + ATP = ADP + CoA + H(+)</text>
        <dbReference type="Rhea" id="RHEA:18245"/>
        <dbReference type="ChEBI" id="CHEBI:15378"/>
        <dbReference type="ChEBI" id="CHEBI:30616"/>
        <dbReference type="ChEBI" id="CHEBI:57287"/>
        <dbReference type="ChEBI" id="CHEBI:57328"/>
        <dbReference type="ChEBI" id="CHEBI:456216"/>
        <dbReference type="EC" id="2.7.1.24"/>
    </reaction>
</comment>
<feature type="binding site" evidence="5">
    <location>
        <begin position="11"/>
        <end position="16"/>
    </location>
    <ligand>
        <name>ATP</name>
        <dbReference type="ChEBI" id="CHEBI:30616"/>
    </ligand>
</feature>
<dbReference type="InterPro" id="IPR001977">
    <property type="entry name" value="Depp_CoAkinase"/>
</dbReference>
<keyword evidence="5 7" id="KW-0418">Kinase</keyword>
<comment type="function">
    <text evidence="5">Catalyzes the phosphorylation of the 3'-hydroxyl group of dephosphocoenzyme A to form coenzyme A.</text>
</comment>
<dbReference type="EC" id="2.7.1.24" evidence="5 6"/>
<organism evidence="7 8">
    <name type="scientific">Legionella dresdenensis</name>
    <dbReference type="NCBI Taxonomy" id="450200"/>
    <lineage>
        <taxon>Bacteria</taxon>
        <taxon>Pseudomonadati</taxon>
        <taxon>Pseudomonadota</taxon>
        <taxon>Gammaproteobacteria</taxon>
        <taxon>Legionellales</taxon>
        <taxon>Legionellaceae</taxon>
        <taxon>Legionella</taxon>
    </lineage>
</organism>
<protein>
    <recommendedName>
        <fullName evidence="5 6">Dephospho-CoA kinase</fullName>
        <ecNumber evidence="5 6">2.7.1.24</ecNumber>
    </recommendedName>
    <alternativeName>
        <fullName evidence="5">Dephosphocoenzyme A kinase</fullName>
    </alternativeName>
</protein>
<dbReference type="Gene3D" id="3.40.50.300">
    <property type="entry name" value="P-loop containing nucleotide triphosphate hydrolases"/>
    <property type="match status" value="1"/>
</dbReference>
<evidence type="ECO:0000256" key="1">
    <source>
        <dbReference type="ARBA" id="ARBA00009018"/>
    </source>
</evidence>
<evidence type="ECO:0000256" key="3">
    <source>
        <dbReference type="ARBA" id="ARBA00022840"/>
    </source>
</evidence>
<keyword evidence="8" id="KW-1185">Reference proteome</keyword>
<comment type="subcellular location">
    <subcellularLocation>
        <location evidence="5">Cytoplasm</location>
    </subcellularLocation>
</comment>
<dbReference type="PANTHER" id="PTHR10695">
    <property type="entry name" value="DEPHOSPHO-COA KINASE-RELATED"/>
    <property type="match status" value="1"/>
</dbReference>
<reference evidence="8" key="1">
    <citation type="journal article" date="2019" name="Int. J. Syst. Evol. Microbiol.">
        <title>The Global Catalogue of Microorganisms (GCM) 10K type strain sequencing project: providing services to taxonomists for standard genome sequencing and annotation.</title>
        <authorList>
            <consortium name="The Broad Institute Genomics Platform"/>
            <consortium name="The Broad Institute Genome Sequencing Center for Infectious Disease"/>
            <person name="Wu L."/>
            <person name="Ma J."/>
        </authorList>
    </citation>
    <scope>NUCLEOTIDE SEQUENCE [LARGE SCALE GENOMIC DNA]</scope>
    <source>
        <strain evidence="8">CCUG 59858</strain>
    </source>
</reference>
<evidence type="ECO:0000313" key="7">
    <source>
        <dbReference type="EMBL" id="MFC3907549.1"/>
    </source>
</evidence>
<accession>A0ABV8CB76</accession>
<keyword evidence="3 5" id="KW-0067">ATP-binding</keyword>
<gene>
    <name evidence="5 7" type="primary">coaE</name>
    <name evidence="7" type="ORF">ACFORL_00465</name>
</gene>
<evidence type="ECO:0000256" key="5">
    <source>
        <dbReference type="HAMAP-Rule" id="MF_00376"/>
    </source>
</evidence>
<dbReference type="Pfam" id="PF01121">
    <property type="entry name" value="CoaE"/>
    <property type="match status" value="1"/>
</dbReference>
<dbReference type="Proteomes" id="UP001595758">
    <property type="component" value="Unassembled WGS sequence"/>
</dbReference>
<dbReference type="HAMAP" id="MF_00376">
    <property type="entry name" value="Dephospho_CoA_kinase"/>
    <property type="match status" value="1"/>
</dbReference>
<keyword evidence="4 5" id="KW-0173">Coenzyme A biosynthesis</keyword>
<evidence type="ECO:0000256" key="6">
    <source>
        <dbReference type="NCBIfam" id="TIGR00152"/>
    </source>
</evidence>
<proteinExistence type="inferred from homology"/>
<keyword evidence="5" id="KW-0963">Cytoplasm</keyword>
<evidence type="ECO:0000313" key="8">
    <source>
        <dbReference type="Proteomes" id="UP001595758"/>
    </source>
</evidence>
<comment type="caution">
    <text evidence="7">The sequence shown here is derived from an EMBL/GenBank/DDBJ whole genome shotgun (WGS) entry which is preliminary data.</text>
</comment>
<dbReference type="RefSeq" id="WP_382340018.1">
    <property type="nucleotide sequence ID" value="NZ_JBHSAB010000001.1"/>
</dbReference>
<comment type="similarity">
    <text evidence="1 5">Belongs to the CoaE family.</text>
</comment>
<dbReference type="PROSITE" id="PS51219">
    <property type="entry name" value="DPCK"/>
    <property type="match status" value="1"/>
</dbReference>
<dbReference type="NCBIfam" id="TIGR00152">
    <property type="entry name" value="dephospho-CoA kinase"/>
    <property type="match status" value="1"/>
</dbReference>
<dbReference type="CDD" id="cd02022">
    <property type="entry name" value="DPCK"/>
    <property type="match status" value="1"/>
</dbReference>
<dbReference type="GO" id="GO:0004140">
    <property type="term" value="F:dephospho-CoA kinase activity"/>
    <property type="evidence" value="ECO:0007669"/>
    <property type="project" value="UniProtKB-EC"/>
</dbReference>
<sequence>MLCIGLTGNIASGKSTALNHFQTLGACIINADHVARELTQANQPALTEIAQHFGQHIILANGELDRRQLREIIFADVKQRIWLEQLLHPLIKHAIQHRLSRCSNAPYSVIEIPLLKSKQDYPYLDRVLVLLAPTHIQVRRVMERDNCDEQQALSILASQPDDASRRSLADDLIINDGSANNLLKTINQLHEKYLQLAAKKSS</sequence>
<keyword evidence="2 5" id="KW-0547">Nucleotide-binding</keyword>
<keyword evidence="5 7" id="KW-0808">Transferase</keyword>
<comment type="pathway">
    <text evidence="5">Cofactor biosynthesis; coenzyme A biosynthesis; CoA from (R)-pantothenate: step 5/5.</text>
</comment>
<evidence type="ECO:0000256" key="2">
    <source>
        <dbReference type="ARBA" id="ARBA00022741"/>
    </source>
</evidence>
<name>A0ABV8CB76_9GAMM</name>
<dbReference type="SUPFAM" id="SSF52540">
    <property type="entry name" value="P-loop containing nucleoside triphosphate hydrolases"/>
    <property type="match status" value="1"/>
</dbReference>
<dbReference type="PANTHER" id="PTHR10695:SF46">
    <property type="entry name" value="BIFUNCTIONAL COENZYME A SYNTHASE-RELATED"/>
    <property type="match status" value="1"/>
</dbReference>